<keyword evidence="2" id="KW-1185">Reference proteome</keyword>
<sequence length="1438" mass="160813">MINALENKLLRYFQFTHIRRLVGGTFATFLMNQYHIYEAIGRGKHSTVYKGRKKKSIDYYAIKSVEKSQKNKVLQEVRTLHSLDNPNVLKFFAWYETSAHLWLVLEYCVGGDLLTLLKQDTRLPEESVHDFARDLVHALQFLHSKGVVYCDLKPSNILLDENGRLKLCDFGLARRLSDISKSSVQQLPQAKRGTPCYMAPELFEEGGVHSFSSDLWALGCVMYECYTGRPPFVSTSFTELVNMILHNPVPPLLGNASKDFKDLVSQLLIKDPAERLQWSELRDHPYWRMKIKGLLLPAQPAYANFLKHSIKSYMSDSVLLEMPNGPQNQKYAQLDHTYTQVEQPAKGRSEIIAKNITSSSENTAVMENIARKMKVQTTSGPLSVNGSVSSKVAVNILRLSKVVKTNLQRDAESEFYRQPAASCTYENDPDVKMESNDQELDFAESREVETNQDKDEEAGDAPADNKLNAFGEAKGLDSFRETPAQTNANEIQDDVFEHVSSAESNGNGFAKHTEEGPFHPIAAATPPKSVAVPRKGQHIVPLCTEKKHMAPPISNVNKDPGKAASISLSEAFWHQSDLAVRPIVNRRVEKVHETIFDTRVLHVDALSASEFVGLASEKLEMFISRLASGLQGSTPHNEKLNTLKYVESLCTDMDSANLLINGPLITPMLIKMLRTTKTADLRMQLIIVIGLLIRHATLIAEELATSGIVTVLTEALRDKQEKVRRCAMAALGELLFYIATQSEDCHKAGSHEVPQVKDGRISSAWQIPSTCFALVGSILRKGEDNVTQHYALKTIENVSSQGMEWAGRFTSHEILGNLCYIYKTSAKQENLKIMAGSCLVRLLRFGFSSIPIVFEKLPVKELVADLCRGNSKLHAININLIYIALAGSSVMHNNISKYLVPAFEDKAVVPSIIGMLEQGPEVLRGKALICVALLCKISCRWLHSFCHAKLLSVLERLGKDKDIFVQQCVVAFNQAIVGLVPEILENVSSDFQQQASVKRPSPVIVHGSFFGRSQNRTSVPLLSILLVLLKSPSFREQIVDEQSLNQIAGFLQRLEVAGFEVQDDFQSNLLRILEVLSQQTSTLLRHLNKFIFPILPSLAVLYKKIKDCDLRCLCLKIFCDIFFVTFENMTDANLEAPFEVANGSKIEGTRSRKAHIECIVKQYLLPLYPVLVDDEDPIPIYAQRLLLMLLDVECIKVEDILKLKLASRFFEFLQEDFSCISLHNVQLCLFLVSSSDVDTKVLADLQVIGRFMDLLEFVYVKGMQDYIEPVLSTCRFFLIRNSNNCADSGQTLLVDDFECGKQTRVFLELCNGDGQTIAHIAAECLLMLLKVAPNAATEHFIRNLQLLTKLLDKSVNVQHANTTVIRLQKHLLDALCLGCKQYRVANVKVLITFVPSLSDIIALQNVVLKLKKSSFTQVAEASIDAALELQLLAGLTCS</sequence>
<evidence type="ECO:0000313" key="1">
    <source>
        <dbReference type="EMBL" id="KAJ7536030.1"/>
    </source>
</evidence>
<reference evidence="2" key="1">
    <citation type="journal article" date="2024" name="Proc. Natl. Acad. Sci. U.S.A.">
        <title>Extraordinary preservation of gene collinearity over three hundred million years revealed in homosporous lycophytes.</title>
        <authorList>
            <person name="Li C."/>
            <person name="Wickell D."/>
            <person name="Kuo L.Y."/>
            <person name="Chen X."/>
            <person name="Nie B."/>
            <person name="Liao X."/>
            <person name="Peng D."/>
            <person name="Ji J."/>
            <person name="Jenkins J."/>
            <person name="Williams M."/>
            <person name="Shu S."/>
            <person name="Plott C."/>
            <person name="Barry K."/>
            <person name="Rajasekar S."/>
            <person name="Grimwood J."/>
            <person name="Han X."/>
            <person name="Sun S."/>
            <person name="Hou Z."/>
            <person name="He W."/>
            <person name="Dai G."/>
            <person name="Sun C."/>
            <person name="Schmutz J."/>
            <person name="Leebens-Mack J.H."/>
            <person name="Li F.W."/>
            <person name="Wang L."/>
        </authorList>
    </citation>
    <scope>NUCLEOTIDE SEQUENCE [LARGE SCALE GENOMIC DNA]</scope>
    <source>
        <strain evidence="2">cv. PW_Plant_1</strain>
    </source>
</reference>
<evidence type="ECO:0000313" key="2">
    <source>
        <dbReference type="Proteomes" id="UP001162992"/>
    </source>
</evidence>
<comment type="caution">
    <text evidence="1">The sequence shown here is derived from an EMBL/GenBank/DDBJ whole genome shotgun (WGS) entry which is preliminary data.</text>
</comment>
<gene>
    <name evidence="1" type="ORF">O6H91_12G054500</name>
</gene>
<accession>A0ACC2C248</accession>
<dbReference type="Proteomes" id="UP001162992">
    <property type="component" value="Chromosome 12"/>
</dbReference>
<proteinExistence type="predicted"/>
<dbReference type="EMBL" id="CM055103">
    <property type="protein sequence ID" value="KAJ7536030.1"/>
    <property type="molecule type" value="Genomic_DNA"/>
</dbReference>
<organism evidence="1 2">
    <name type="scientific">Diphasiastrum complanatum</name>
    <name type="common">Issler's clubmoss</name>
    <name type="synonym">Lycopodium complanatum</name>
    <dbReference type="NCBI Taxonomy" id="34168"/>
    <lineage>
        <taxon>Eukaryota</taxon>
        <taxon>Viridiplantae</taxon>
        <taxon>Streptophyta</taxon>
        <taxon>Embryophyta</taxon>
        <taxon>Tracheophyta</taxon>
        <taxon>Lycopodiopsida</taxon>
        <taxon>Lycopodiales</taxon>
        <taxon>Lycopodiaceae</taxon>
        <taxon>Lycopodioideae</taxon>
        <taxon>Diphasiastrum</taxon>
    </lineage>
</organism>
<name>A0ACC2C248_DIPCM</name>
<protein>
    <submittedName>
        <fullName evidence="1">Uncharacterized protein</fullName>
    </submittedName>
</protein>